<proteinExistence type="predicted"/>
<gene>
    <name evidence="2" type="ORF">FNW02_32920</name>
</gene>
<feature type="transmembrane region" description="Helical" evidence="1">
    <location>
        <begin position="49"/>
        <end position="72"/>
    </location>
</feature>
<dbReference type="EMBL" id="VJXY01000066">
    <property type="protein sequence ID" value="MBD6620458.1"/>
    <property type="molecule type" value="Genomic_DNA"/>
</dbReference>
<reference evidence="2" key="1">
    <citation type="submission" date="2019-07" db="EMBL/GenBank/DDBJ databases">
        <title>Toxilogical consequences of a new and cryptic species of cyanobacteria (Komarekiella delphini-convector) recovered from the epidermis of a bottlenose dolphin and 1500 ft. in the air.</title>
        <authorList>
            <person name="Brown A.O."/>
            <person name="Dvorak P."/>
            <person name="Villanueva C.D."/>
            <person name="Foss A.J."/>
            <person name="Garvey A.D."/>
            <person name="Gibson Q.A."/>
            <person name="Johansen J.R."/>
            <person name="Casamatta D.A."/>
        </authorList>
    </citation>
    <scope>NUCLEOTIDE SEQUENCE</scope>
    <source>
        <strain evidence="2">SJRDD-AB1</strain>
    </source>
</reference>
<dbReference type="RefSeq" id="WP_191761743.1">
    <property type="nucleotide sequence ID" value="NZ_VJXY01000066.1"/>
</dbReference>
<feature type="transmembrane region" description="Helical" evidence="1">
    <location>
        <begin position="21"/>
        <end position="43"/>
    </location>
</feature>
<keyword evidence="1" id="KW-0472">Membrane</keyword>
<protein>
    <submittedName>
        <fullName evidence="2">CRISPR-associated protein</fullName>
    </submittedName>
</protein>
<dbReference type="Proteomes" id="UP001165986">
    <property type="component" value="Unassembled WGS sequence"/>
</dbReference>
<dbReference type="AlphaFoldDB" id="A0AA40T4D9"/>
<evidence type="ECO:0000256" key="1">
    <source>
        <dbReference type="SAM" id="Phobius"/>
    </source>
</evidence>
<evidence type="ECO:0000313" key="3">
    <source>
        <dbReference type="Proteomes" id="UP001165986"/>
    </source>
</evidence>
<comment type="caution">
    <text evidence="2">The sequence shown here is derived from an EMBL/GenBank/DDBJ whole genome shotgun (WGS) entry which is preliminary data.</text>
</comment>
<sequence>MRPNFSDVAKIFFSPETLFPFLIGTIFLSVLSNAVTQILFSWLGTSVKVSIGIALGAVCIFALSVWLFGIGLSRLRQKTEVKLDKVSPAKRRGLILLVSRPEPCRKAINYHIPLLECVWLICSQETLTVAQNLQQEFAQLKIPAPIVVNDIYDPLDFYKCVKKIYKNLPDSWNIADVIADYTGMTAHGSVGMVLASLGGQYSLQYTPAEIDKTTQKPTGRSLSPIEIALYTAQDASTTIRNS</sequence>
<evidence type="ECO:0000313" key="2">
    <source>
        <dbReference type="EMBL" id="MBD6620458.1"/>
    </source>
</evidence>
<keyword evidence="1" id="KW-0812">Transmembrane</keyword>
<name>A0AA40T4D9_9NOST</name>
<accession>A0AA40T4D9</accession>
<keyword evidence="1" id="KW-1133">Transmembrane helix</keyword>
<keyword evidence="3" id="KW-1185">Reference proteome</keyword>
<organism evidence="2 3">
    <name type="scientific">Komarekiella delphini-convector SJRDD-AB1</name>
    <dbReference type="NCBI Taxonomy" id="2593771"/>
    <lineage>
        <taxon>Bacteria</taxon>
        <taxon>Bacillati</taxon>
        <taxon>Cyanobacteriota</taxon>
        <taxon>Cyanophyceae</taxon>
        <taxon>Nostocales</taxon>
        <taxon>Nostocaceae</taxon>
        <taxon>Komarekiella</taxon>
        <taxon>Komarekiella delphini-convector</taxon>
    </lineage>
</organism>